<dbReference type="Proteomes" id="UP000053612">
    <property type="component" value="Unassembled WGS sequence"/>
</dbReference>
<dbReference type="Pfam" id="PF12846">
    <property type="entry name" value="AAA_10"/>
    <property type="match status" value="1"/>
</dbReference>
<dbReference type="EMBL" id="LKLS01000207">
    <property type="protein sequence ID" value="KSU14684.1"/>
    <property type="molecule type" value="Genomic_DNA"/>
</dbReference>
<comment type="caution">
    <text evidence="1">The sequence shown here is derived from an EMBL/GenBank/DDBJ whole genome shotgun (WGS) entry which is preliminary data.</text>
</comment>
<dbReference type="InterPro" id="IPR051162">
    <property type="entry name" value="T4SS_component"/>
</dbReference>
<proteinExistence type="predicted"/>
<reference evidence="2" key="1">
    <citation type="submission" date="2015-10" db="EMBL/GenBank/DDBJ databases">
        <title>Draft Genome Sequences of 11 Lactococcus lactis subspecies cremoris strains.</title>
        <authorList>
            <person name="Wels M."/>
            <person name="Backus L."/>
            <person name="Boekhorst J."/>
            <person name="Dijkstra A."/>
            <person name="Beerthuizen M."/>
            <person name="Kelly W."/>
            <person name="Siezen R."/>
            <person name="Bachmann H."/>
            <person name="Van Hijum S."/>
        </authorList>
    </citation>
    <scope>NUCLEOTIDE SEQUENCE [LARGE SCALE GENOMIC DNA]</scope>
    <source>
        <strain evidence="2">LMG9449</strain>
    </source>
</reference>
<protein>
    <submittedName>
        <fullName evidence="1">Putative conjugal transfer protein</fullName>
    </submittedName>
</protein>
<dbReference type="RefSeq" id="WP_058225368.1">
    <property type="nucleotide sequence ID" value="NZ_LKLS01000207.1"/>
</dbReference>
<dbReference type="InterPro" id="IPR016628">
    <property type="entry name" value="ATPase_SAG2001_prd"/>
</dbReference>
<dbReference type="PATRIC" id="fig|1360.109.peg.1795"/>
<organism evidence="1 2">
    <name type="scientific">Lactococcus lactis subsp. lactis</name>
    <name type="common">Streptococcus lactis</name>
    <dbReference type="NCBI Taxonomy" id="1360"/>
    <lineage>
        <taxon>Bacteria</taxon>
        <taxon>Bacillati</taxon>
        <taxon>Bacillota</taxon>
        <taxon>Bacilli</taxon>
        <taxon>Lactobacillales</taxon>
        <taxon>Streptococcaceae</taxon>
        <taxon>Lactococcus</taxon>
    </lineage>
</organism>
<dbReference type="InterPro" id="IPR027417">
    <property type="entry name" value="P-loop_NTPase"/>
</dbReference>
<dbReference type="PANTHER" id="PTHR30121">
    <property type="entry name" value="UNCHARACTERIZED PROTEIN YJGR-RELATED"/>
    <property type="match status" value="1"/>
</dbReference>
<dbReference type="PANTHER" id="PTHR30121:SF6">
    <property type="entry name" value="SLR6007 PROTEIN"/>
    <property type="match status" value="1"/>
</dbReference>
<dbReference type="SUPFAM" id="SSF52540">
    <property type="entry name" value="P-loop containing nucleoside triphosphate hydrolases"/>
    <property type="match status" value="1"/>
</dbReference>
<dbReference type="Gene3D" id="3.40.50.300">
    <property type="entry name" value="P-loop containing nucleotide triphosphate hydrolases"/>
    <property type="match status" value="2"/>
</dbReference>
<accession>A0A0V8DM44</accession>
<name>A0A0V8DM44_LACLL</name>
<sequence>MKKKAIWANHVLSVHDNLVLKDDGTVFAMFEVPASIISMMDNKGKEAHKQATQAVITSLYENLGFEILVKPLSKDLLKSYEVLLKDCDPRTREFGEYLLEQSYSELMNELGNLHHYKFFLTVPLSDFSFSGDLRKMMKEGWQRFRKSVVNLIRRELEFNLNWYESYKQTASDLEMNLNLLQARPLKREETLLYNSINYLRGIEVNKDEVLADVKNAIENMDDTTIDVRSDGLLEIHHPQGNSLLKFLPLADYPEVVNNIHLIEHLQTLPFPVEFRIKARFRKNKGALGMEATAERNRDRIGTELSEADEKGNVTKSSSVGAYMILEDIISGVDNGEYFLDFLPVFAITGSTPEEINYYKKMLMTAMEGLGVKIVPSQWDQPYLFYKMRSTEELTRSDRYWVQNMKVSAFVENLFFVSQKVGSDIGFYFGRVDHTTLNWAGNYEKAIASSPTPFFWNMFQANKEDIEGKLGDSPHVGIFGDTGSGKSFFAKLAFVYHSILKGLSLYIDPKDEMKSQFLYVRDKLESYLPEMEEKIADLVALIEDDEILERRIRNLEFVYHKPLIDYINHIHFVSLNTKDKKNIGALDPIVFLESEQAKELSTQVTEGLIGTKLTEDDRFENSFNYHLQQVIERRAKGETVGLLNVFKEMAKSKEELIKDRSENILSKISGTMLELVFSEGKNPSVSMDDHITVLGVTGLNLAKSGEVKTAQNKMSDIIMYALGDFCRFFGARNRDQETVIFLDEGWFFNTTDIGKGILMRMKRVGRSENNFLALITQSVKDGSSDEDDTAFGTIFAFKETGNTKAVLQAFGLPDDDEDVITWYENQTKGQALAKDPFGRIGRVVIHGQNSALNECFKTTFSEMESAKAVA</sequence>
<evidence type="ECO:0000313" key="1">
    <source>
        <dbReference type="EMBL" id="KSU14684.1"/>
    </source>
</evidence>
<dbReference type="AlphaFoldDB" id="A0A0V8DM44"/>
<dbReference type="PIRSF" id="PIRSF015040">
    <property type="entry name" value="ATPase_SAG2001_prd"/>
    <property type="match status" value="1"/>
</dbReference>
<gene>
    <name evidence="1" type="ORF">LMG9449_2455</name>
</gene>
<evidence type="ECO:0000313" key="2">
    <source>
        <dbReference type="Proteomes" id="UP000053612"/>
    </source>
</evidence>